<keyword evidence="1" id="KW-0489">Methyltransferase</keyword>
<dbReference type="RefSeq" id="WP_278638293.1">
    <property type="nucleotide sequence ID" value="NZ_JAGZZP010000016.1"/>
</dbReference>
<reference evidence="1" key="1">
    <citation type="submission" date="2021-02" db="EMBL/GenBank/DDBJ databases">
        <title>Infant gut strain persistence is associated with maternal origin, phylogeny, and functional potential including surface adhesion and iron acquisition.</title>
        <authorList>
            <person name="Lou Y.C."/>
        </authorList>
    </citation>
    <scope>NUCLEOTIDE SEQUENCE</scope>
    <source>
        <strain evidence="1">L3_060_052G1_dasL3_060_052G1_concoct_1</strain>
    </source>
</reference>
<keyword evidence="1" id="KW-0808">Transferase</keyword>
<accession>A0A943SRQ6</accession>
<dbReference type="Proteomes" id="UP000748991">
    <property type="component" value="Unassembled WGS sequence"/>
</dbReference>
<sequence>MIRQIPIYQNRIGIQREVYSFVMSYVDKQEINKIADIFAGTASLSMPFFRHAKEITLNDKYKFLFYYLSVYTKKLNSDSALELKFAIDEIKNVELYKGGIYNNFSSGIKKSFFGERDAVKIDSIHKYLHENKLFFRDEVFNALYGTFIFSVYKASNIKNGYFYIKSKSDTADDNVFNLNYLEPNEYFKNMNINVLNYDYKDFIKSHSGDLLIIDPPINRKNLTLYYPLEYLAQNPYDGIQSLYYEDEFSYLNKKYINSLLALIKRASYKYILLYLDKRVYEMFPKLFFEMFIYHELQIKNDYLVLLEKI</sequence>
<dbReference type="GO" id="GO:0008168">
    <property type="term" value="F:methyltransferase activity"/>
    <property type="evidence" value="ECO:0007669"/>
    <property type="project" value="UniProtKB-KW"/>
</dbReference>
<organism evidence="1 2">
    <name type="scientific">Peptoniphilus harei</name>
    <dbReference type="NCBI Taxonomy" id="54005"/>
    <lineage>
        <taxon>Bacteria</taxon>
        <taxon>Bacillati</taxon>
        <taxon>Bacillota</taxon>
        <taxon>Tissierellia</taxon>
        <taxon>Tissierellales</taxon>
        <taxon>Peptoniphilaceae</taxon>
        <taxon>Peptoniphilus</taxon>
    </lineage>
</organism>
<dbReference type="AlphaFoldDB" id="A0A943SRQ6"/>
<gene>
    <name evidence="1" type="ORF">KH327_07350</name>
</gene>
<dbReference type="EMBL" id="JAGZZP010000016">
    <property type="protein sequence ID" value="MBS6535631.1"/>
    <property type="molecule type" value="Genomic_DNA"/>
</dbReference>
<protein>
    <submittedName>
        <fullName evidence="1">DNA adenine methylase</fullName>
    </submittedName>
</protein>
<dbReference type="InterPro" id="IPR029063">
    <property type="entry name" value="SAM-dependent_MTases_sf"/>
</dbReference>
<dbReference type="SUPFAM" id="SSF53335">
    <property type="entry name" value="S-adenosyl-L-methionine-dependent methyltransferases"/>
    <property type="match status" value="1"/>
</dbReference>
<comment type="caution">
    <text evidence="1">The sequence shown here is derived from an EMBL/GenBank/DDBJ whole genome shotgun (WGS) entry which is preliminary data.</text>
</comment>
<dbReference type="GO" id="GO:0032259">
    <property type="term" value="P:methylation"/>
    <property type="evidence" value="ECO:0007669"/>
    <property type="project" value="UniProtKB-KW"/>
</dbReference>
<name>A0A943SRQ6_9FIRM</name>
<proteinExistence type="predicted"/>
<evidence type="ECO:0000313" key="2">
    <source>
        <dbReference type="Proteomes" id="UP000748991"/>
    </source>
</evidence>
<evidence type="ECO:0000313" key="1">
    <source>
        <dbReference type="EMBL" id="MBS6535631.1"/>
    </source>
</evidence>